<feature type="chain" id="PRO_5018778380" evidence="4">
    <location>
        <begin position="21"/>
        <end position="840"/>
    </location>
</feature>
<dbReference type="Proteomes" id="UP000284548">
    <property type="component" value="Unassembled WGS sequence"/>
</dbReference>
<evidence type="ECO:0000313" key="6">
    <source>
        <dbReference type="EMBL" id="RHH82823.1"/>
    </source>
</evidence>
<feature type="compositionally biased region" description="Low complexity" evidence="3">
    <location>
        <begin position="408"/>
        <end position="430"/>
    </location>
</feature>
<reference evidence="6 7" key="1">
    <citation type="submission" date="2018-08" db="EMBL/GenBank/DDBJ databases">
        <title>A genome reference for cultivated species of the human gut microbiota.</title>
        <authorList>
            <person name="Zou Y."/>
            <person name="Xue W."/>
            <person name="Luo G."/>
        </authorList>
    </citation>
    <scope>NUCLEOTIDE SEQUENCE [LARGE SCALE GENOMIC DNA]</scope>
    <source>
        <strain evidence="6 7">AM16-54</strain>
    </source>
</reference>
<keyword evidence="2" id="KW-0326">Glycosidase</keyword>
<keyword evidence="1 6" id="KW-0378">Hydrolase</keyword>
<dbReference type="EMBL" id="QRKB01000016">
    <property type="protein sequence ID" value="RHH82823.1"/>
    <property type="molecule type" value="Genomic_DNA"/>
</dbReference>
<proteinExistence type="predicted"/>
<evidence type="ECO:0000256" key="1">
    <source>
        <dbReference type="ARBA" id="ARBA00022801"/>
    </source>
</evidence>
<gene>
    <name evidence="6" type="ORF">DW192_07670</name>
</gene>
<dbReference type="SUPFAM" id="SSF51445">
    <property type="entry name" value="(Trans)glycosidases"/>
    <property type="match status" value="1"/>
</dbReference>
<dbReference type="AlphaFoldDB" id="A0A3R6J1Z1"/>
<protein>
    <submittedName>
        <fullName evidence="6">Glycosyl hydrolase family 5</fullName>
    </submittedName>
</protein>
<evidence type="ECO:0000259" key="5">
    <source>
        <dbReference type="Pfam" id="PF00150"/>
    </source>
</evidence>
<evidence type="ECO:0000256" key="4">
    <source>
        <dbReference type="SAM" id="SignalP"/>
    </source>
</evidence>
<evidence type="ECO:0000256" key="3">
    <source>
        <dbReference type="SAM" id="MobiDB-lite"/>
    </source>
</evidence>
<dbReference type="GO" id="GO:0000272">
    <property type="term" value="P:polysaccharide catabolic process"/>
    <property type="evidence" value="ECO:0007669"/>
    <property type="project" value="InterPro"/>
</dbReference>
<dbReference type="Gene3D" id="3.20.20.80">
    <property type="entry name" value="Glycosidases"/>
    <property type="match status" value="1"/>
</dbReference>
<evidence type="ECO:0000313" key="7">
    <source>
        <dbReference type="Proteomes" id="UP000284548"/>
    </source>
</evidence>
<feature type="region of interest" description="Disordered" evidence="3">
    <location>
        <begin position="406"/>
        <end position="431"/>
    </location>
</feature>
<sequence>MKKRFLAILAAALLPSCLFAQFGVVSPLHVNGNQLNDSYGNKVVLHGVMDTPSPYFNKYRWGYSCTDNNISACISYYDKIFGALQNPAKGTYCNIFRLHLEPGWTNDPNKKSTGSDTGEANISRFSASRLQKYLDALYLPIAQKAINHGLYVVIRPPGVCPKDLKVGDAYQNYLKTVWNIVSSNSWVKNNSGIVSLELANEPVHIYNRYGQSSATAMRDYFQPVVDVIRKNGFKGIIWIPGTGYQSQYENYASYPVSDSNFGYAVHVYPGWYGASDTSYDSNAFIYNFQKQVPVVKNKPILVSEIDWSPEKPGAGKYNEFGQWVASNLGSWGTATTSKWGNAWKKVMDHFGNISMTLTSTDDYLDIDNFLKTGQIKAGLEANPEACGQTCFYWYYEYSKKDYAHKSAGTSSSNPNTQPSTGSSTSGNTQGENIIKSWGNGSGFVPSGWTVADNGTQVYVGNKSSGPRIMNFSGDFKNAFYVRTVSADKAGYIEYGNTNGYTLPLVYGEYELSCNVAAWKGAPYMKVEVYDPQNAVLASTIVKANGNANGNMGAYLSGTTRVSLSFYSMIKGNYRVRFTPVADAKGTGGAWVEALVGNVALYFKGNPLALNAVGQVPAGWKIVDAGEQKAAGAAGIGPRIFKFAGGDFSTGLYIRQSDASKAGYAEFGSTWGYGFSLKQGSYVFSYNAVAWSGSPYLKCEVLDESNNVLGSQIIQCTKNVNKNTGANTYGSNSGQVRFTASHTGYYHFRFTPVANSWGGSGSWLEVVVGHLKISMTSASRSRSIDGGWNDGTTGIEQVESAEHISGQETRQNSGWYTLQGQRVEHPTKGIYIHNGKKVVLR</sequence>
<dbReference type="GO" id="GO:0004553">
    <property type="term" value="F:hydrolase activity, hydrolyzing O-glycosyl compounds"/>
    <property type="evidence" value="ECO:0007669"/>
    <property type="project" value="InterPro"/>
</dbReference>
<dbReference type="RefSeq" id="WP_118254782.1">
    <property type="nucleotide sequence ID" value="NZ_QRKB01000016.1"/>
</dbReference>
<evidence type="ECO:0000256" key="2">
    <source>
        <dbReference type="ARBA" id="ARBA00023295"/>
    </source>
</evidence>
<dbReference type="InterPro" id="IPR017853">
    <property type="entry name" value="GH"/>
</dbReference>
<name>A0A3R6J1Z1_9BACT</name>
<dbReference type="Pfam" id="PF00150">
    <property type="entry name" value="Cellulase"/>
    <property type="match status" value="1"/>
</dbReference>
<organism evidence="6 7">
    <name type="scientific">Segatella copri</name>
    <dbReference type="NCBI Taxonomy" id="165179"/>
    <lineage>
        <taxon>Bacteria</taxon>
        <taxon>Pseudomonadati</taxon>
        <taxon>Bacteroidota</taxon>
        <taxon>Bacteroidia</taxon>
        <taxon>Bacteroidales</taxon>
        <taxon>Prevotellaceae</taxon>
        <taxon>Segatella</taxon>
    </lineage>
</organism>
<keyword evidence="4" id="KW-0732">Signal</keyword>
<comment type="caution">
    <text evidence="6">The sequence shown here is derived from an EMBL/GenBank/DDBJ whole genome shotgun (WGS) entry which is preliminary data.</text>
</comment>
<dbReference type="InterPro" id="IPR001547">
    <property type="entry name" value="Glyco_hydro_5"/>
</dbReference>
<accession>A0A3R6J1Z1</accession>
<feature type="domain" description="Glycoside hydrolase family 5" evidence="5">
    <location>
        <begin position="141"/>
        <end position="308"/>
    </location>
</feature>
<feature type="signal peptide" evidence="4">
    <location>
        <begin position="1"/>
        <end position="20"/>
    </location>
</feature>